<feature type="compositionally biased region" description="Polar residues" evidence="1">
    <location>
        <begin position="1"/>
        <end position="12"/>
    </location>
</feature>
<feature type="region of interest" description="Disordered" evidence="1">
    <location>
        <begin position="1"/>
        <end position="92"/>
    </location>
</feature>
<dbReference type="AlphaFoldDB" id="A0A8H3ETH1"/>
<evidence type="ECO:0000313" key="3">
    <source>
        <dbReference type="Proteomes" id="UP000664521"/>
    </source>
</evidence>
<protein>
    <submittedName>
        <fullName evidence="2">Uncharacterized protein</fullName>
    </submittedName>
</protein>
<comment type="caution">
    <text evidence="2">The sequence shown here is derived from an EMBL/GenBank/DDBJ whole genome shotgun (WGS) entry which is preliminary data.</text>
</comment>
<dbReference type="EMBL" id="CAJPDS010000008">
    <property type="protein sequence ID" value="CAF9910108.1"/>
    <property type="molecule type" value="Genomic_DNA"/>
</dbReference>
<evidence type="ECO:0000313" key="2">
    <source>
        <dbReference type="EMBL" id="CAF9910108.1"/>
    </source>
</evidence>
<reference evidence="2" key="1">
    <citation type="submission" date="2021-03" db="EMBL/GenBank/DDBJ databases">
        <authorList>
            <person name="Tagirdzhanova G."/>
        </authorList>
    </citation>
    <scope>NUCLEOTIDE SEQUENCE</scope>
</reference>
<feature type="compositionally biased region" description="Pro residues" evidence="1">
    <location>
        <begin position="76"/>
        <end position="91"/>
    </location>
</feature>
<proteinExistence type="predicted"/>
<organism evidence="2 3">
    <name type="scientific">Heterodermia speciosa</name>
    <dbReference type="NCBI Taxonomy" id="116794"/>
    <lineage>
        <taxon>Eukaryota</taxon>
        <taxon>Fungi</taxon>
        <taxon>Dikarya</taxon>
        <taxon>Ascomycota</taxon>
        <taxon>Pezizomycotina</taxon>
        <taxon>Lecanoromycetes</taxon>
        <taxon>OSLEUM clade</taxon>
        <taxon>Lecanoromycetidae</taxon>
        <taxon>Caliciales</taxon>
        <taxon>Physciaceae</taxon>
        <taxon>Heterodermia</taxon>
    </lineage>
</organism>
<evidence type="ECO:0000256" key="1">
    <source>
        <dbReference type="SAM" id="MobiDB-lite"/>
    </source>
</evidence>
<feature type="compositionally biased region" description="Pro residues" evidence="1">
    <location>
        <begin position="50"/>
        <end position="69"/>
    </location>
</feature>
<dbReference type="Proteomes" id="UP000664521">
    <property type="component" value="Unassembled WGS sequence"/>
</dbReference>
<keyword evidence="3" id="KW-1185">Reference proteome</keyword>
<gene>
    <name evidence="2" type="ORF">HETSPECPRED_009613</name>
</gene>
<accession>A0A8H3ETH1</accession>
<sequence>MVPQPTYINNLTPHPAPLETKADPNINIKPEDPIPNIKLEDSKPALLSPPISPPFPPDPSTTHPLPPDPSTTHPLLPDPSTHPLPPDPSTPCPHGCIPAPTYGEIAHYSRLPSTNNPFPFTPGFPPYDTLPPLASCKVVLLRGGTWSDEILPRGELRSWMPCWVITTTTPAATTTPHPLLLLPLSNTFPKSPTQLSTISNTISSTISTSTNPPAPVAKTGKWAPFSGIVVERYPRFVPRESLHRVQEGRRVVLTKGSCRRLRVVFSHRGEMREEGDLGVCLGRAKR</sequence>
<name>A0A8H3ETH1_9LECA</name>